<feature type="domain" description="Acyl-CoA oxidase/dehydrogenase middle" evidence="13">
    <location>
        <begin position="162"/>
        <end position="255"/>
    </location>
</feature>
<evidence type="ECO:0000256" key="1">
    <source>
        <dbReference type="ARBA" id="ARBA00001974"/>
    </source>
</evidence>
<proteinExistence type="inferred from homology"/>
<dbReference type="Proteomes" id="UP001465755">
    <property type="component" value="Unassembled WGS sequence"/>
</dbReference>
<dbReference type="GO" id="GO:0005739">
    <property type="term" value="C:mitochondrion"/>
    <property type="evidence" value="ECO:0007669"/>
    <property type="project" value="TreeGrafter"/>
</dbReference>
<evidence type="ECO:0000259" key="13">
    <source>
        <dbReference type="Pfam" id="PF02770"/>
    </source>
</evidence>
<dbReference type="InterPro" id="IPR009100">
    <property type="entry name" value="AcylCoA_DH/oxidase_NM_dom_sf"/>
</dbReference>
<evidence type="ECO:0000256" key="5">
    <source>
        <dbReference type="ARBA" id="ARBA00022630"/>
    </source>
</evidence>
<keyword evidence="6 11" id="KW-0274">FAD</keyword>
<evidence type="ECO:0000256" key="6">
    <source>
        <dbReference type="ARBA" id="ARBA00022827"/>
    </source>
</evidence>
<evidence type="ECO:0000256" key="8">
    <source>
        <dbReference type="ARBA" id="ARBA00049552"/>
    </source>
</evidence>
<comment type="similarity">
    <text evidence="3 11">Belongs to the acyl-CoA dehydrogenase family.</text>
</comment>
<evidence type="ECO:0000259" key="14">
    <source>
        <dbReference type="Pfam" id="PF02771"/>
    </source>
</evidence>
<dbReference type="InterPro" id="IPR009075">
    <property type="entry name" value="AcylCo_DH/oxidase_C"/>
</dbReference>
<dbReference type="SUPFAM" id="SSF47203">
    <property type="entry name" value="Acyl-CoA dehydrogenase C-terminal domain-like"/>
    <property type="match status" value="1"/>
</dbReference>
<dbReference type="InterPro" id="IPR037069">
    <property type="entry name" value="AcylCoA_DH/ox_N_sf"/>
</dbReference>
<dbReference type="InterPro" id="IPR013786">
    <property type="entry name" value="AcylCoA_DH/ox_N"/>
</dbReference>
<dbReference type="Pfam" id="PF02770">
    <property type="entry name" value="Acyl-CoA_dh_M"/>
    <property type="match status" value="1"/>
</dbReference>
<dbReference type="Pfam" id="PF02771">
    <property type="entry name" value="Acyl-CoA_dh_N"/>
    <property type="match status" value="1"/>
</dbReference>
<dbReference type="SUPFAM" id="SSF56645">
    <property type="entry name" value="Acyl-CoA dehydrogenase NM domain-like"/>
    <property type="match status" value="1"/>
</dbReference>
<dbReference type="PIRSF" id="PIRSF016578">
    <property type="entry name" value="HsaA"/>
    <property type="match status" value="1"/>
</dbReference>
<comment type="pathway">
    <text evidence="2">Amino-acid degradation; L-valine degradation.</text>
</comment>
<gene>
    <name evidence="15" type="ORF">WJX73_005029</name>
</gene>
<dbReference type="PANTHER" id="PTHR43831">
    <property type="entry name" value="ISOBUTYRYL-COA DEHYDROGENASE"/>
    <property type="match status" value="1"/>
</dbReference>
<keyword evidence="4" id="KW-0101">Branched-chain amino acid catabolism</keyword>
<reference evidence="15 16" key="1">
    <citation type="journal article" date="2024" name="Nat. Commun.">
        <title>Phylogenomics reveals the evolutionary origins of lichenization in chlorophyte algae.</title>
        <authorList>
            <person name="Puginier C."/>
            <person name="Libourel C."/>
            <person name="Otte J."/>
            <person name="Skaloud P."/>
            <person name="Haon M."/>
            <person name="Grisel S."/>
            <person name="Petersen M."/>
            <person name="Berrin J.G."/>
            <person name="Delaux P.M."/>
            <person name="Dal Grande F."/>
            <person name="Keller J."/>
        </authorList>
    </citation>
    <scope>NUCLEOTIDE SEQUENCE [LARGE SCALE GENOMIC DNA]</scope>
    <source>
        <strain evidence="15 16">SAG 2036</strain>
    </source>
</reference>
<protein>
    <recommendedName>
        <fullName evidence="10">Isobutyryl-CoA dehydrogenase, mitochondrial</fullName>
    </recommendedName>
</protein>
<evidence type="ECO:0000259" key="12">
    <source>
        <dbReference type="Pfam" id="PF00441"/>
    </source>
</evidence>
<dbReference type="InterPro" id="IPR046373">
    <property type="entry name" value="Acyl-CoA_Oxase/DH_mid-dom_sf"/>
</dbReference>
<feature type="domain" description="Acyl-CoA dehydrogenase/oxidase C-terminal" evidence="12">
    <location>
        <begin position="267"/>
        <end position="415"/>
    </location>
</feature>
<dbReference type="Gene3D" id="1.10.540.10">
    <property type="entry name" value="Acyl-CoA dehydrogenase/oxidase, N-terminal domain"/>
    <property type="match status" value="1"/>
</dbReference>
<dbReference type="Pfam" id="PF00441">
    <property type="entry name" value="Acyl-CoA_dh_1"/>
    <property type="match status" value="1"/>
</dbReference>
<keyword evidence="7 11" id="KW-0560">Oxidoreductase</keyword>
<dbReference type="PANTHER" id="PTHR43831:SF1">
    <property type="entry name" value="ISOBUTYRYL-COA DEHYDROGENASE, MITOCHONDRIAL"/>
    <property type="match status" value="1"/>
</dbReference>
<dbReference type="FunFam" id="1.20.140.10:FF:000001">
    <property type="entry name" value="Acyl-CoA dehydrogenase"/>
    <property type="match status" value="1"/>
</dbReference>
<name>A0AAW1NVR9_9CHLO</name>
<evidence type="ECO:0000256" key="9">
    <source>
        <dbReference type="ARBA" id="ARBA00050268"/>
    </source>
</evidence>
<dbReference type="GO" id="GO:0003995">
    <property type="term" value="F:acyl-CoA dehydrogenase activity"/>
    <property type="evidence" value="ECO:0007669"/>
    <property type="project" value="InterPro"/>
</dbReference>
<comment type="catalytic activity">
    <reaction evidence="8">
        <text>(2S)-2-methylbutanoyl-CoA + oxidized [electron-transfer flavoprotein] + H(+) = (2E)-2-methylbut-2-enoyl-CoA + reduced [electron-transfer flavoprotein]</text>
        <dbReference type="Rhea" id="RHEA:48256"/>
        <dbReference type="Rhea" id="RHEA-COMP:10685"/>
        <dbReference type="Rhea" id="RHEA-COMP:10686"/>
        <dbReference type="ChEBI" id="CHEBI:15378"/>
        <dbReference type="ChEBI" id="CHEBI:57337"/>
        <dbReference type="ChEBI" id="CHEBI:57692"/>
        <dbReference type="ChEBI" id="CHEBI:58307"/>
        <dbReference type="ChEBI" id="CHEBI:88166"/>
    </reaction>
    <physiologicalReaction direction="left-to-right" evidence="8">
        <dbReference type="Rhea" id="RHEA:48257"/>
    </physiologicalReaction>
</comment>
<dbReference type="PROSITE" id="PS00073">
    <property type="entry name" value="ACYL_COA_DH_2"/>
    <property type="match status" value="1"/>
</dbReference>
<evidence type="ECO:0000313" key="15">
    <source>
        <dbReference type="EMBL" id="KAK9795597.1"/>
    </source>
</evidence>
<feature type="domain" description="Acyl-CoA dehydrogenase/oxidase N-terminal" evidence="14">
    <location>
        <begin position="46"/>
        <end position="157"/>
    </location>
</feature>
<dbReference type="Gene3D" id="1.20.140.10">
    <property type="entry name" value="Butyryl-CoA Dehydrogenase, subunit A, domain 3"/>
    <property type="match status" value="1"/>
</dbReference>
<evidence type="ECO:0000313" key="16">
    <source>
        <dbReference type="Proteomes" id="UP001465755"/>
    </source>
</evidence>
<dbReference type="GO" id="GO:0009083">
    <property type="term" value="P:branched-chain amino acid catabolic process"/>
    <property type="evidence" value="ECO:0007669"/>
    <property type="project" value="UniProtKB-KW"/>
</dbReference>
<evidence type="ECO:0000256" key="11">
    <source>
        <dbReference type="RuleBase" id="RU362125"/>
    </source>
</evidence>
<dbReference type="InterPro" id="IPR006089">
    <property type="entry name" value="Acyl-CoA_DH_CS"/>
</dbReference>
<keyword evidence="5 11" id="KW-0285">Flavoprotein</keyword>
<organism evidence="15 16">
    <name type="scientific">Symbiochloris irregularis</name>
    <dbReference type="NCBI Taxonomy" id="706552"/>
    <lineage>
        <taxon>Eukaryota</taxon>
        <taxon>Viridiplantae</taxon>
        <taxon>Chlorophyta</taxon>
        <taxon>core chlorophytes</taxon>
        <taxon>Trebouxiophyceae</taxon>
        <taxon>Trebouxiales</taxon>
        <taxon>Trebouxiaceae</taxon>
        <taxon>Symbiochloris</taxon>
    </lineage>
</organism>
<dbReference type="EMBL" id="JALJOQ010000125">
    <property type="protein sequence ID" value="KAK9795597.1"/>
    <property type="molecule type" value="Genomic_DNA"/>
</dbReference>
<dbReference type="GO" id="GO:0050660">
    <property type="term" value="F:flavin adenine dinucleotide binding"/>
    <property type="evidence" value="ECO:0007669"/>
    <property type="project" value="InterPro"/>
</dbReference>
<evidence type="ECO:0000256" key="7">
    <source>
        <dbReference type="ARBA" id="ARBA00023002"/>
    </source>
</evidence>
<evidence type="ECO:0000256" key="10">
    <source>
        <dbReference type="ARBA" id="ARBA00071686"/>
    </source>
</evidence>
<dbReference type="AlphaFoldDB" id="A0AAW1NVR9"/>
<accession>A0AAW1NVR9</accession>
<comment type="catalytic activity">
    <reaction evidence="9">
        <text>propanoyl-CoA + oxidized [electron-transfer flavoprotein] + H(+) = acryloyl-CoA + reduced [electron-transfer flavoprotein]</text>
        <dbReference type="Rhea" id="RHEA:31287"/>
        <dbReference type="Rhea" id="RHEA-COMP:10685"/>
        <dbReference type="Rhea" id="RHEA-COMP:10686"/>
        <dbReference type="ChEBI" id="CHEBI:15378"/>
        <dbReference type="ChEBI" id="CHEBI:57367"/>
        <dbReference type="ChEBI" id="CHEBI:57392"/>
        <dbReference type="ChEBI" id="CHEBI:57692"/>
        <dbReference type="ChEBI" id="CHEBI:58307"/>
    </reaction>
    <physiologicalReaction direction="left-to-right" evidence="9">
        <dbReference type="Rhea" id="RHEA:31288"/>
    </physiologicalReaction>
</comment>
<dbReference type="InterPro" id="IPR052547">
    <property type="entry name" value="Mito_Isobutyryl-CoADH"/>
</dbReference>
<dbReference type="PROSITE" id="PS00072">
    <property type="entry name" value="ACYL_COA_DH_1"/>
    <property type="match status" value="1"/>
</dbReference>
<comment type="caution">
    <text evidence="15">The sequence shown here is derived from an EMBL/GenBank/DDBJ whole genome shotgun (WGS) entry which is preliminary data.</text>
</comment>
<dbReference type="FunFam" id="2.40.110.10:FF:000001">
    <property type="entry name" value="Acyl-CoA dehydrogenase, mitochondrial"/>
    <property type="match status" value="1"/>
</dbReference>
<dbReference type="InterPro" id="IPR036250">
    <property type="entry name" value="AcylCo_DH-like_C"/>
</dbReference>
<comment type="cofactor">
    <cofactor evidence="1 11">
        <name>FAD</name>
        <dbReference type="ChEBI" id="CHEBI:57692"/>
    </cofactor>
</comment>
<evidence type="ECO:0000256" key="3">
    <source>
        <dbReference type="ARBA" id="ARBA00009347"/>
    </source>
</evidence>
<keyword evidence="16" id="KW-1185">Reference proteome</keyword>
<evidence type="ECO:0000256" key="2">
    <source>
        <dbReference type="ARBA" id="ARBA00005109"/>
    </source>
</evidence>
<dbReference type="InterPro" id="IPR006091">
    <property type="entry name" value="Acyl-CoA_Oxase/DH_mid-dom"/>
</dbReference>
<evidence type="ECO:0000256" key="4">
    <source>
        <dbReference type="ARBA" id="ARBA00022456"/>
    </source>
</evidence>
<dbReference type="Gene3D" id="2.40.110.10">
    <property type="entry name" value="Butyryl-CoA Dehydrogenase, subunit A, domain 2"/>
    <property type="match status" value="1"/>
</dbReference>
<sequence>MNALSRGVRRLACSLSTVPEAWRSSTCFTQDRLFVSTGIGSDAGLSEAQRLFKDAADEFASKELAPHSAQWDEQHHFPVATVKAAASLGFASLYIAEDYGGAGLDRQDAAVIFESLAYGDVPVTAYLTIHNMVSAAIERYGSEEQKRALLPQLTSMERLASYCLTEPGSGSDAASLQTTARRSGDHYLISGSKAFISGGGVSDLYLVLARTGAAGPSGISAFIVDKDTEGLSFGKPERKMGWNAQPTTSVTFDDVTVPAEAMLGPEGGGFKIAMNALNGGRINIGACSVGGASMCLDFARDYVAGRSQFGRPIASFQATKFKLADMATQIHASRLMVRRAAQALDEGDPSATVEAAMAKRFATDACYGICNDALQMLGGYGYLKDYPIERVVRDLRVHSILEGTNEIMRTIISKEIDKLGVS</sequence>